<name>A0AC60NY77_IXOPE</name>
<dbReference type="Proteomes" id="UP000805193">
    <property type="component" value="Unassembled WGS sequence"/>
</dbReference>
<accession>A0AC60NY77</accession>
<evidence type="ECO:0000313" key="1">
    <source>
        <dbReference type="EMBL" id="KAG0411824.1"/>
    </source>
</evidence>
<keyword evidence="2" id="KW-1185">Reference proteome</keyword>
<comment type="caution">
    <text evidence="1">The sequence shown here is derived from an EMBL/GenBank/DDBJ whole genome shotgun (WGS) entry which is preliminary data.</text>
</comment>
<protein>
    <submittedName>
        <fullName evidence="1">Uncharacterized protein</fullName>
    </submittedName>
</protein>
<sequence>MHDRAEPSLRQVSRHPLLVERMDPSTLPPFEKQDGKRQAEAENNLDRAKGDTKKLRAPAFEAVEKAVFKWFLDARASGIPVSGALLQRKGRRVIDRLLLNISMNRQTTIDLYMAMDMLRSAWMDVSATAIAYCFRHASFGVNSDDSDELGAVANEGAAGDEVLASWNALLDAGIVPDCDTFCTYVSADADTVTTEELTEAEIVRAVTGVPDEDSDECVDDSEEPNVCEFDVPTSAQALDAADLLRRILGAHDDGEDGLEIAAAAEKAIIRLKKTRQTSIMDFFAAK</sequence>
<dbReference type="EMBL" id="JABSTQ010011402">
    <property type="protein sequence ID" value="KAG0411824.1"/>
    <property type="molecule type" value="Genomic_DNA"/>
</dbReference>
<organism evidence="1 2">
    <name type="scientific">Ixodes persulcatus</name>
    <name type="common">Taiga tick</name>
    <dbReference type="NCBI Taxonomy" id="34615"/>
    <lineage>
        <taxon>Eukaryota</taxon>
        <taxon>Metazoa</taxon>
        <taxon>Ecdysozoa</taxon>
        <taxon>Arthropoda</taxon>
        <taxon>Chelicerata</taxon>
        <taxon>Arachnida</taxon>
        <taxon>Acari</taxon>
        <taxon>Parasitiformes</taxon>
        <taxon>Ixodida</taxon>
        <taxon>Ixodoidea</taxon>
        <taxon>Ixodidae</taxon>
        <taxon>Ixodinae</taxon>
        <taxon>Ixodes</taxon>
    </lineage>
</organism>
<reference evidence="1 2" key="1">
    <citation type="journal article" date="2020" name="Cell">
        <title>Large-Scale Comparative Analyses of Tick Genomes Elucidate Their Genetic Diversity and Vector Capacities.</title>
        <authorList>
            <consortium name="Tick Genome and Microbiome Consortium (TIGMIC)"/>
            <person name="Jia N."/>
            <person name="Wang J."/>
            <person name="Shi W."/>
            <person name="Du L."/>
            <person name="Sun Y."/>
            <person name="Zhan W."/>
            <person name="Jiang J.F."/>
            <person name="Wang Q."/>
            <person name="Zhang B."/>
            <person name="Ji P."/>
            <person name="Bell-Sakyi L."/>
            <person name="Cui X.M."/>
            <person name="Yuan T.T."/>
            <person name="Jiang B.G."/>
            <person name="Yang W.F."/>
            <person name="Lam T.T."/>
            <person name="Chang Q.C."/>
            <person name="Ding S.J."/>
            <person name="Wang X.J."/>
            <person name="Zhu J.G."/>
            <person name="Ruan X.D."/>
            <person name="Zhao L."/>
            <person name="Wei J.T."/>
            <person name="Ye R.Z."/>
            <person name="Que T.C."/>
            <person name="Du C.H."/>
            <person name="Zhou Y.H."/>
            <person name="Cheng J.X."/>
            <person name="Dai P.F."/>
            <person name="Guo W.B."/>
            <person name="Han X.H."/>
            <person name="Huang E.J."/>
            <person name="Li L.F."/>
            <person name="Wei W."/>
            <person name="Gao Y.C."/>
            <person name="Liu J.Z."/>
            <person name="Shao H.Z."/>
            <person name="Wang X."/>
            <person name="Wang C.C."/>
            <person name="Yang T.C."/>
            <person name="Huo Q.B."/>
            <person name="Li W."/>
            <person name="Chen H.Y."/>
            <person name="Chen S.E."/>
            <person name="Zhou L.G."/>
            <person name="Ni X.B."/>
            <person name="Tian J.H."/>
            <person name="Sheng Y."/>
            <person name="Liu T."/>
            <person name="Pan Y.S."/>
            <person name="Xia L.Y."/>
            <person name="Li J."/>
            <person name="Zhao F."/>
            <person name="Cao W.C."/>
        </authorList>
    </citation>
    <scope>NUCLEOTIDE SEQUENCE [LARGE SCALE GENOMIC DNA]</scope>
    <source>
        <strain evidence="1">Iper-2018</strain>
    </source>
</reference>
<proteinExistence type="predicted"/>
<gene>
    <name evidence="1" type="ORF">HPB47_011053</name>
</gene>
<evidence type="ECO:0000313" key="2">
    <source>
        <dbReference type="Proteomes" id="UP000805193"/>
    </source>
</evidence>